<feature type="domain" description="UPF0033" evidence="2">
    <location>
        <begin position="36"/>
        <end position="60"/>
    </location>
</feature>
<evidence type="ECO:0000256" key="1">
    <source>
        <dbReference type="ARBA" id="ARBA00008984"/>
    </source>
</evidence>
<reference evidence="3 4" key="1">
    <citation type="journal article" date="2019" name="Int. J. Syst. Evol. Microbiol.">
        <title>The Global Catalogue of Microorganisms (GCM) 10K type strain sequencing project: providing services to taxonomists for standard genome sequencing and annotation.</title>
        <authorList>
            <consortium name="The Broad Institute Genomics Platform"/>
            <consortium name="The Broad Institute Genome Sequencing Center for Infectious Disease"/>
            <person name="Wu L."/>
            <person name="Ma J."/>
        </authorList>
    </citation>
    <scope>NUCLEOTIDE SEQUENCE [LARGE SCALE GENOMIC DNA]</scope>
    <source>
        <strain evidence="3 4">JCM 6886</strain>
    </source>
</reference>
<evidence type="ECO:0000313" key="4">
    <source>
        <dbReference type="Proteomes" id="UP001501476"/>
    </source>
</evidence>
<dbReference type="Gene3D" id="3.30.110.40">
    <property type="entry name" value="TusA-like domain"/>
    <property type="match status" value="1"/>
</dbReference>
<dbReference type="PANTHER" id="PTHR33279">
    <property type="entry name" value="SULFUR CARRIER PROTEIN YEDF-RELATED"/>
    <property type="match status" value="1"/>
</dbReference>
<accession>A0ABN0TPL0</accession>
<evidence type="ECO:0000259" key="2">
    <source>
        <dbReference type="PROSITE" id="PS01148"/>
    </source>
</evidence>
<dbReference type="SUPFAM" id="SSF64307">
    <property type="entry name" value="SirA-like"/>
    <property type="match status" value="1"/>
</dbReference>
<evidence type="ECO:0000313" key="3">
    <source>
        <dbReference type="EMBL" id="GAA0226932.1"/>
    </source>
</evidence>
<dbReference type="InterPro" id="IPR036868">
    <property type="entry name" value="TusA-like_sf"/>
</dbReference>
<organism evidence="3 4">
    <name type="scientific">Methylophaga marina</name>
    <dbReference type="NCBI Taxonomy" id="45495"/>
    <lineage>
        <taxon>Bacteria</taxon>
        <taxon>Pseudomonadati</taxon>
        <taxon>Pseudomonadota</taxon>
        <taxon>Gammaproteobacteria</taxon>
        <taxon>Thiotrichales</taxon>
        <taxon>Piscirickettsiaceae</taxon>
        <taxon>Methylophaga</taxon>
    </lineage>
</organism>
<dbReference type="Pfam" id="PF01206">
    <property type="entry name" value="TusA"/>
    <property type="match status" value="1"/>
</dbReference>
<dbReference type="PROSITE" id="PS01148">
    <property type="entry name" value="UPF0033"/>
    <property type="match status" value="1"/>
</dbReference>
<proteinExistence type="inferred from homology"/>
<dbReference type="InterPro" id="IPR001455">
    <property type="entry name" value="TusA-like"/>
</dbReference>
<comment type="caution">
    <text evidence="3">The sequence shown here is derived from an EMBL/GenBank/DDBJ whole genome shotgun (WGS) entry which is preliminary data.</text>
</comment>
<dbReference type="CDD" id="cd00291">
    <property type="entry name" value="SirA_YedF_YeeD"/>
    <property type="match status" value="1"/>
</dbReference>
<protein>
    <recommendedName>
        <fullName evidence="2">UPF0033 domain-containing protein</fullName>
    </recommendedName>
</protein>
<dbReference type="PANTHER" id="PTHR33279:SF6">
    <property type="entry name" value="SULFUR CARRIER PROTEIN YEDF-RELATED"/>
    <property type="match status" value="1"/>
</dbReference>
<gene>
    <name evidence="3" type="ORF">GCM10008964_18030</name>
</gene>
<sequence>MWAHGSSKTVNTNPFIIASFLRIDWTTSMSEFYKEIDTSGLNCPLPVLKARKALADMTSGQKLLLIATDKGANKDIPAFCKMTGNQLIDTSEVDDKYHFVLEKA</sequence>
<dbReference type="Proteomes" id="UP001501476">
    <property type="component" value="Unassembled WGS sequence"/>
</dbReference>
<comment type="similarity">
    <text evidence="1">Belongs to the sulfur carrier protein TusA family.</text>
</comment>
<keyword evidence="4" id="KW-1185">Reference proteome</keyword>
<name>A0ABN0TPL0_9GAMM</name>
<dbReference type="EMBL" id="BAAADG010000005">
    <property type="protein sequence ID" value="GAA0226932.1"/>
    <property type="molecule type" value="Genomic_DNA"/>
</dbReference>